<keyword evidence="2" id="KW-1185">Reference proteome</keyword>
<dbReference type="EMBL" id="CM056743">
    <property type="protein sequence ID" value="KAJ8674375.1"/>
    <property type="molecule type" value="Genomic_DNA"/>
</dbReference>
<organism evidence="1 2">
    <name type="scientific">Eretmocerus hayati</name>
    <dbReference type="NCBI Taxonomy" id="131215"/>
    <lineage>
        <taxon>Eukaryota</taxon>
        <taxon>Metazoa</taxon>
        <taxon>Ecdysozoa</taxon>
        <taxon>Arthropoda</taxon>
        <taxon>Hexapoda</taxon>
        <taxon>Insecta</taxon>
        <taxon>Pterygota</taxon>
        <taxon>Neoptera</taxon>
        <taxon>Endopterygota</taxon>
        <taxon>Hymenoptera</taxon>
        <taxon>Apocrita</taxon>
        <taxon>Proctotrupomorpha</taxon>
        <taxon>Chalcidoidea</taxon>
        <taxon>Aphelinidae</taxon>
        <taxon>Aphelininae</taxon>
        <taxon>Eretmocerus</taxon>
    </lineage>
</organism>
<reference evidence="1" key="1">
    <citation type="submission" date="2023-04" db="EMBL/GenBank/DDBJ databases">
        <title>A chromosome-level genome assembly of the parasitoid wasp Eretmocerus hayati.</title>
        <authorList>
            <person name="Zhong Y."/>
            <person name="Liu S."/>
            <person name="Liu Y."/>
        </authorList>
    </citation>
    <scope>NUCLEOTIDE SEQUENCE</scope>
    <source>
        <strain evidence="1">ZJU_SS_LIU_2023</strain>
    </source>
</reference>
<sequence>MSTMEVENNTAPLDRGPQQNPHPLQTGAQPNLQIPMQTEPQHDGSHTMMMQTERPRNSNILQTEPKLDSNIMQTEPPQDSHAMQTEASQDSQTVQGEPQQDSNTSAETPSEMEEQDELSGESSYSYEESASESESKDVKETSRTSPVVHTADYRTYTETVVSITHKSSNFAYQISLEVPEVKLEDFPEETFKFNAVLKRACLYCYSQIDNRDHRKSSSDDESENENGDSAETCLCTGRHYTCKLLFKTNSDCVENDYSYKVSARLVSKTNRDISLFSHVFRKTHLLETLDDVCLKDKSNIEYSKITEIRFDISRERINKEFGATFDPFDFYSQLLSTDPCSETAVLKVAEKSFTVSKKILSSKSTVFEKIFACKAQGKKPKVIKIEDFDADAIETMLLFIYTDKVKDIHKNYVEVFKAAHKYEIKGLMERCMEWIKFNINRSNFVAISRLVSSYNLNELLDMVIKYEKSFIFSLVIDEEYQDFLLNSLKLDTVVHTLKICDEFSASLSEVEKKVFDYVKDNMPDIVGRDDFQSLFKDNHNLIKKLFTYLHGNNNTKKRKLSDSLDSSQVEQG</sequence>
<protein>
    <submittedName>
        <fullName evidence="1">Uncharacterized protein</fullName>
    </submittedName>
</protein>
<accession>A0ACC2NT50</accession>
<gene>
    <name evidence="1" type="ORF">QAD02_005637</name>
</gene>
<proteinExistence type="predicted"/>
<name>A0ACC2NT50_9HYME</name>
<comment type="caution">
    <text evidence="1">The sequence shown here is derived from an EMBL/GenBank/DDBJ whole genome shotgun (WGS) entry which is preliminary data.</text>
</comment>
<evidence type="ECO:0000313" key="1">
    <source>
        <dbReference type="EMBL" id="KAJ8674375.1"/>
    </source>
</evidence>
<evidence type="ECO:0000313" key="2">
    <source>
        <dbReference type="Proteomes" id="UP001239111"/>
    </source>
</evidence>
<dbReference type="Proteomes" id="UP001239111">
    <property type="component" value="Chromosome 3"/>
</dbReference>